<dbReference type="RefSeq" id="YP_009101191.1">
    <property type="nucleotide sequence ID" value="NC_025443.1"/>
</dbReference>
<accession>A0A060D569</accession>
<proteinExistence type="predicted"/>
<dbReference type="OrthoDB" id="32673at10239"/>
<reference evidence="1 2" key="1">
    <citation type="submission" date="2014-07" db="EMBL/GenBank/DDBJ databases">
        <title>The genome sequence of Salmonella phage 9NA shows that it represents an unstudied type of tailed phage.</title>
        <authorList>
            <person name="Casjens S.R."/>
            <person name="Leavitt J.C."/>
            <person name="Hatfull G.F."/>
            <person name="Hendrix R.W."/>
        </authorList>
    </citation>
    <scope>NUCLEOTIDE SEQUENCE [LARGE SCALE GENOMIC DNA]</scope>
</reference>
<keyword evidence="2" id="KW-1185">Reference proteome</keyword>
<gene>
    <name evidence="1" type="ORF">9NA_021</name>
</gene>
<organism evidence="1 2">
    <name type="scientific">Salmonella phage 9NA</name>
    <dbReference type="NCBI Taxonomy" id="1113547"/>
    <lineage>
        <taxon>Viruses</taxon>
        <taxon>Duplodnaviria</taxon>
        <taxon>Heunggongvirae</taxon>
        <taxon>Uroviricota</taxon>
        <taxon>Caudoviricetes</taxon>
        <taxon>Nonanavirus</taxon>
        <taxon>Nonanavirus nv9NA</taxon>
    </lineage>
</organism>
<dbReference type="KEGG" id="vg:22110879"/>
<evidence type="ECO:0000313" key="1">
    <source>
        <dbReference type="EMBL" id="AIB07024.1"/>
    </source>
</evidence>
<dbReference type="Proteomes" id="UP000026985">
    <property type="component" value="Segment"/>
</dbReference>
<dbReference type="EMBL" id="KJ802832">
    <property type="protein sequence ID" value="AIB07024.1"/>
    <property type="molecule type" value="Genomic_DNA"/>
</dbReference>
<name>A0A060D569_9CAUD</name>
<evidence type="ECO:0000313" key="2">
    <source>
        <dbReference type="Proteomes" id="UP000026985"/>
    </source>
</evidence>
<protein>
    <submittedName>
        <fullName evidence="1">Uncharacterized protein</fullName>
    </submittedName>
</protein>
<sequence length="118" mass="14304">MTTRAEKLVALAKMRQDWRNVNDCINDDLTEHKVEWVIHPWQSNLYGSSGSVCTAANVEHIIKHRPLWMSAYAYYEHKKYLFKRKRYEQVIQWGKQTLSELLWLKEEIIKLEKELYYK</sequence>